<dbReference type="EMBL" id="JRES01001621">
    <property type="protein sequence ID" value="KNC21471.1"/>
    <property type="molecule type" value="Genomic_DNA"/>
</dbReference>
<dbReference type="AlphaFoldDB" id="A0A0L0BN72"/>
<dbReference type="Proteomes" id="UP000037069">
    <property type="component" value="Unassembled WGS sequence"/>
</dbReference>
<comment type="caution">
    <text evidence="3">The sequence shown here is derived from an EMBL/GenBank/DDBJ whole genome shotgun (WGS) entry which is preliminary data.</text>
</comment>
<name>A0A0L0BN72_LUCCU</name>
<organism evidence="3 4">
    <name type="scientific">Lucilia cuprina</name>
    <name type="common">Green bottle fly</name>
    <name type="synonym">Australian sheep blowfly</name>
    <dbReference type="NCBI Taxonomy" id="7375"/>
    <lineage>
        <taxon>Eukaryota</taxon>
        <taxon>Metazoa</taxon>
        <taxon>Ecdysozoa</taxon>
        <taxon>Arthropoda</taxon>
        <taxon>Hexapoda</taxon>
        <taxon>Insecta</taxon>
        <taxon>Pterygota</taxon>
        <taxon>Neoptera</taxon>
        <taxon>Endopterygota</taxon>
        <taxon>Diptera</taxon>
        <taxon>Brachycera</taxon>
        <taxon>Muscomorpha</taxon>
        <taxon>Oestroidea</taxon>
        <taxon>Calliphoridae</taxon>
        <taxon>Luciliinae</taxon>
        <taxon>Lucilia</taxon>
    </lineage>
</organism>
<keyword evidence="4" id="KW-1185">Reference proteome</keyword>
<feature type="compositionally biased region" description="Low complexity" evidence="1">
    <location>
        <begin position="119"/>
        <end position="146"/>
    </location>
</feature>
<accession>A0A0L0BN72</accession>
<evidence type="ECO:0000256" key="1">
    <source>
        <dbReference type="SAM" id="MobiDB-lite"/>
    </source>
</evidence>
<feature type="signal peptide" evidence="2">
    <location>
        <begin position="1"/>
        <end position="23"/>
    </location>
</feature>
<evidence type="ECO:0000313" key="3">
    <source>
        <dbReference type="EMBL" id="KNC21471.1"/>
    </source>
</evidence>
<feature type="region of interest" description="Disordered" evidence="1">
    <location>
        <begin position="115"/>
        <end position="146"/>
    </location>
</feature>
<proteinExistence type="predicted"/>
<feature type="region of interest" description="Disordered" evidence="1">
    <location>
        <begin position="225"/>
        <end position="252"/>
    </location>
</feature>
<gene>
    <name evidence="3" type="ORF">FF38_00583</name>
</gene>
<keyword evidence="2" id="KW-0732">Signal</keyword>
<dbReference type="OrthoDB" id="8053230at2759"/>
<evidence type="ECO:0000256" key="2">
    <source>
        <dbReference type="SAM" id="SignalP"/>
    </source>
</evidence>
<feature type="compositionally biased region" description="Low complexity" evidence="1">
    <location>
        <begin position="229"/>
        <end position="242"/>
    </location>
</feature>
<protein>
    <submittedName>
        <fullName evidence="3">Uncharacterized protein</fullName>
    </submittedName>
</protein>
<evidence type="ECO:0000313" key="4">
    <source>
        <dbReference type="Proteomes" id="UP000037069"/>
    </source>
</evidence>
<dbReference type="OMA" id="DNDECNI"/>
<reference evidence="3 4" key="1">
    <citation type="journal article" date="2015" name="Nat. Commun.">
        <title>Lucilia cuprina genome unlocks parasitic fly biology to underpin future interventions.</title>
        <authorList>
            <person name="Anstead C.A."/>
            <person name="Korhonen P.K."/>
            <person name="Young N.D."/>
            <person name="Hall R.S."/>
            <person name="Jex A.R."/>
            <person name="Murali S.C."/>
            <person name="Hughes D.S."/>
            <person name="Lee S.F."/>
            <person name="Perry T."/>
            <person name="Stroehlein A.J."/>
            <person name="Ansell B.R."/>
            <person name="Breugelmans B."/>
            <person name="Hofmann A."/>
            <person name="Qu J."/>
            <person name="Dugan S."/>
            <person name="Lee S.L."/>
            <person name="Chao H."/>
            <person name="Dinh H."/>
            <person name="Han Y."/>
            <person name="Doddapaneni H.V."/>
            <person name="Worley K.C."/>
            <person name="Muzny D.M."/>
            <person name="Ioannidis P."/>
            <person name="Waterhouse R.M."/>
            <person name="Zdobnov E.M."/>
            <person name="James P.J."/>
            <person name="Bagnall N.H."/>
            <person name="Kotze A.C."/>
            <person name="Gibbs R.A."/>
            <person name="Richards S."/>
            <person name="Batterham P."/>
            <person name="Gasser R.B."/>
        </authorList>
    </citation>
    <scope>NUCLEOTIDE SEQUENCE [LARGE SCALE GENOMIC DNA]</scope>
    <source>
        <strain evidence="3 4">LS</strain>
        <tissue evidence="3">Full body</tissue>
    </source>
</reference>
<feature type="chain" id="PRO_5005534800" evidence="2">
    <location>
        <begin position="24"/>
        <end position="357"/>
    </location>
</feature>
<sequence>MRFYVAVLIAAVTVNCLVTTINAVAASDTVEVPYIDMLLPPLEDVQDNSKDAPAKINVTVKATPAPIKTTTTTKATTTTTTTKKPITNEVNNILPELSIEALLPPLFEAKIEKEETKKSTTTPTTTTTTTTRRPTTTTTKTTTTTTAKPLTTTTTTTVKPSKIKVPDLFLDSLLPPLLDNEIVDTKENKVVVTTQKPIAAVKTTKKSYYQQQKDLLVNDQPEAHTKNYQKQQLQQSKHLSSSNTDKNTKNYNKPIATTTAFITTNNDKHVAESKTLSKQVSLATQTPSIKLQSKIETIAQQHVTKQVSQHKHSNGNSQANNKQFNNYSFDLYFGSTTPRPPKSGLPTITPFPHRLGR</sequence>
<feature type="region of interest" description="Disordered" evidence="1">
    <location>
        <begin position="336"/>
        <end position="357"/>
    </location>
</feature>